<dbReference type="Gene3D" id="3.40.50.1110">
    <property type="entry name" value="SGNH hydrolase"/>
    <property type="match status" value="1"/>
</dbReference>
<dbReference type="InterPro" id="IPR036514">
    <property type="entry name" value="SGNH_hydro_sf"/>
</dbReference>
<proteinExistence type="predicted"/>
<dbReference type="PATRIC" id="fig|1430899.3.peg.154"/>
<dbReference type="CDD" id="cd04506">
    <property type="entry name" value="SGNH_hydrolase_YpmR_like"/>
    <property type="match status" value="1"/>
</dbReference>
<keyword evidence="4" id="KW-1185">Reference proteome</keyword>
<dbReference type="PANTHER" id="PTHR30383">
    <property type="entry name" value="THIOESTERASE 1/PROTEASE 1/LYSOPHOSPHOLIPASE L1"/>
    <property type="match status" value="1"/>
</dbReference>
<keyword evidence="1" id="KW-1133">Transmembrane helix</keyword>
<protein>
    <submittedName>
        <fullName evidence="3">Lipase/acylhydrolase</fullName>
    </submittedName>
</protein>
<feature type="domain" description="SGNH hydrolase-type esterase" evidence="2">
    <location>
        <begin position="44"/>
        <end position="243"/>
    </location>
</feature>
<keyword evidence="3" id="KW-0378">Hydrolase</keyword>
<evidence type="ECO:0000256" key="1">
    <source>
        <dbReference type="SAM" id="Phobius"/>
    </source>
</evidence>
<reference evidence="3 4" key="1">
    <citation type="journal article" date="2015" name="Genome Biol. Evol.">
        <title>Comparative Genomics of Listeria Sensu Lato: Genus-Wide Differences in Evolutionary Dynamics and the Progressive Gain of Complex, Potentially Pathogenicity-Related Traits through Lateral Gene Transfer.</title>
        <authorList>
            <person name="Chiara M."/>
            <person name="Caruso M."/>
            <person name="D'Erchia A.M."/>
            <person name="Manzari C."/>
            <person name="Fraccalvieri R."/>
            <person name="Goffredo E."/>
            <person name="Latorre L."/>
            <person name="Miccolupo A."/>
            <person name="Padalino I."/>
            <person name="Santagada G."/>
            <person name="Chiocco D."/>
            <person name="Pesole G."/>
            <person name="Horner D.S."/>
            <person name="Parisi A."/>
        </authorList>
    </citation>
    <scope>NUCLEOTIDE SEQUENCE [LARGE SCALE GENOMIC DNA]</scope>
    <source>
        <strain evidence="3 4">1991</strain>
    </source>
</reference>
<dbReference type="Proteomes" id="UP000052258">
    <property type="component" value="Unassembled WGS sequence"/>
</dbReference>
<dbReference type="AlphaFoldDB" id="A0A0J8J9U3"/>
<dbReference type="RefSeq" id="WP_007543497.1">
    <property type="nucleotide sequence ID" value="NZ_KQ130610.1"/>
</dbReference>
<keyword evidence="1" id="KW-0472">Membrane</keyword>
<dbReference type="InterPro" id="IPR051532">
    <property type="entry name" value="Ester_Hydrolysis_Enzymes"/>
</dbReference>
<dbReference type="InterPro" id="IPR013830">
    <property type="entry name" value="SGNH_hydro"/>
</dbReference>
<keyword evidence="1" id="KW-0812">Transmembrane</keyword>
<dbReference type="GO" id="GO:0004622">
    <property type="term" value="F:phosphatidylcholine lysophospholipase activity"/>
    <property type="evidence" value="ECO:0007669"/>
    <property type="project" value="TreeGrafter"/>
</dbReference>
<comment type="caution">
    <text evidence="3">The sequence shown here is derived from an EMBL/GenBank/DDBJ whole genome shotgun (WGS) entry which is preliminary data.</text>
</comment>
<dbReference type="EMBL" id="AZHO01000004">
    <property type="protein sequence ID" value="KMT61086.1"/>
    <property type="molecule type" value="Genomic_DNA"/>
</dbReference>
<evidence type="ECO:0000313" key="4">
    <source>
        <dbReference type="Proteomes" id="UP000052258"/>
    </source>
</evidence>
<dbReference type="SUPFAM" id="SSF52266">
    <property type="entry name" value="SGNH hydrolase"/>
    <property type="match status" value="1"/>
</dbReference>
<evidence type="ECO:0000259" key="2">
    <source>
        <dbReference type="Pfam" id="PF13472"/>
    </source>
</evidence>
<evidence type="ECO:0000313" key="3">
    <source>
        <dbReference type="EMBL" id="KMT61086.1"/>
    </source>
</evidence>
<dbReference type="Pfam" id="PF13472">
    <property type="entry name" value="Lipase_GDSL_2"/>
    <property type="match status" value="1"/>
</dbReference>
<dbReference type="OrthoDB" id="252349at2"/>
<name>A0A0J8J9U3_9LIST</name>
<feature type="transmembrane region" description="Helical" evidence="1">
    <location>
        <begin position="6"/>
        <end position="25"/>
    </location>
</feature>
<sequence>MKKKWLWLVVTLFVIGIGVLGGIYLKDYMEQRKIAEQTPITLLAMGDSLTEGVGDEDKDGGYVGILEKELKKNEDVRSVKTYNYGVSGNRIDQLLKRLKKEEDFRSDLKKANVVTITIGGNDVMKILRSRLLEAQVSDFTKAQKSFQKELVTLFSEIRSLNADAPIYLVGIYNPYTTYFGQIKELDTIISNWNKGSEKIVAGEKDAVFVPVAKVIENREKKNKDKPNPLLSGDYFHPNHTGYEKMANELYKKINQAIENKEIPK</sequence>
<dbReference type="PANTHER" id="PTHR30383:SF27">
    <property type="entry name" value="SPORE GERMINATION LIPASE LIPC"/>
    <property type="match status" value="1"/>
</dbReference>
<gene>
    <name evidence="3" type="ORF">X560_0153</name>
</gene>
<organism evidence="3 4">
    <name type="scientific">Listeria fleischmannii 1991</name>
    <dbReference type="NCBI Taxonomy" id="1430899"/>
    <lineage>
        <taxon>Bacteria</taxon>
        <taxon>Bacillati</taxon>
        <taxon>Bacillota</taxon>
        <taxon>Bacilli</taxon>
        <taxon>Bacillales</taxon>
        <taxon>Listeriaceae</taxon>
        <taxon>Listeria</taxon>
    </lineage>
</organism>
<accession>A0A0J8J9U3</accession>